<evidence type="ECO:0000313" key="1">
    <source>
        <dbReference type="EnsemblPlants" id="Pp3c16_3390V3.2"/>
    </source>
</evidence>
<reference evidence="1 2" key="1">
    <citation type="journal article" date="2008" name="Science">
        <title>The Physcomitrella genome reveals evolutionary insights into the conquest of land by plants.</title>
        <authorList>
            <person name="Rensing S."/>
            <person name="Lang D."/>
            <person name="Zimmer A."/>
            <person name="Terry A."/>
            <person name="Salamov A."/>
            <person name="Shapiro H."/>
            <person name="Nishiyama T."/>
            <person name="Perroud P.-F."/>
            <person name="Lindquist E."/>
            <person name="Kamisugi Y."/>
            <person name="Tanahashi T."/>
            <person name="Sakakibara K."/>
            <person name="Fujita T."/>
            <person name="Oishi K."/>
            <person name="Shin-I T."/>
            <person name="Kuroki Y."/>
            <person name="Toyoda A."/>
            <person name="Suzuki Y."/>
            <person name="Hashimoto A."/>
            <person name="Yamaguchi K."/>
            <person name="Sugano A."/>
            <person name="Kohara Y."/>
            <person name="Fujiyama A."/>
            <person name="Anterola A."/>
            <person name="Aoki S."/>
            <person name="Ashton N."/>
            <person name="Barbazuk W.B."/>
            <person name="Barker E."/>
            <person name="Bennetzen J."/>
            <person name="Bezanilla M."/>
            <person name="Blankenship R."/>
            <person name="Cho S.H."/>
            <person name="Dutcher S."/>
            <person name="Estelle M."/>
            <person name="Fawcett J.A."/>
            <person name="Gundlach H."/>
            <person name="Hanada K."/>
            <person name="Heyl A."/>
            <person name="Hicks K.A."/>
            <person name="Hugh J."/>
            <person name="Lohr M."/>
            <person name="Mayer K."/>
            <person name="Melkozernov A."/>
            <person name="Murata T."/>
            <person name="Nelson D."/>
            <person name="Pils B."/>
            <person name="Prigge M."/>
            <person name="Reiss B."/>
            <person name="Renner T."/>
            <person name="Rombauts S."/>
            <person name="Rushton P."/>
            <person name="Sanderfoot A."/>
            <person name="Schween G."/>
            <person name="Shiu S.-H."/>
            <person name="Stueber K."/>
            <person name="Theodoulou F.L."/>
            <person name="Tu H."/>
            <person name="Van de Peer Y."/>
            <person name="Verrier P.J."/>
            <person name="Waters E."/>
            <person name="Wood A."/>
            <person name="Yang L."/>
            <person name="Cove D."/>
            <person name="Cuming A."/>
            <person name="Hasebe M."/>
            <person name="Lucas S."/>
            <person name="Mishler D.B."/>
            <person name="Reski R."/>
            <person name="Grigoriev I."/>
            <person name="Quatrano R.S."/>
            <person name="Boore J.L."/>
        </authorList>
    </citation>
    <scope>NUCLEOTIDE SEQUENCE [LARGE SCALE GENOMIC DNA]</scope>
    <source>
        <strain evidence="1 2">cv. Gransden 2004</strain>
    </source>
</reference>
<dbReference type="EMBL" id="ABEU02000016">
    <property type="status" value="NOT_ANNOTATED_CDS"/>
    <property type="molecule type" value="Genomic_DNA"/>
</dbReference>
<evidence type="ECO:0000313" key="2">
    <source>
        <dbReference type="Proteomes" id="UP000006727"/>
    </source>
</evidence>
<dbReference type="InParanoid" id="A0A7I4B9A4"/>
<dbReference type="EnsemblPlants" id="Pp3c16_3390V3.2">
    <property type="protein sequence ID" value="Pp3c16_3390V3.2"/>
    <property type="gene ID" value="Pp3c16_3390"/>
</dbReference>
<accession>A0A7I4B9A4</accession>
<name>A0A7I4B9A4_PHYPA</name>
<dbReference type="Gramene" id="Pp3c16_3390V3.2">
    <property type="protein sequence ID" value="Pp3c16_3390V3.2"/>
    <property type="gene ID" value="Pp3c16_3390"/>
</dbReference>
<reference evidence="1 2" key="2">
    <citation type="journal article" date="2018" name="Plant J.">
        <title>The Physcomitrella patens chromosome-scale assembly reveals moss genome structure and evolution.</title>
        <authorList>
            <person name="Lang D."/>
            <person name="Ullrich K.K."/>
            <person name="Murat F."/>
            <person name="Fuchs J."/>
            <person name="Jenkins J."/>
            <person name="Haas F.B."/>
            <person name="Piednoel M."/>
            <person name="Gundlach H."/>
            <person name="Van Bel M."/>
            <person name="Meyberg R."/>
            <person name="Vives C."/>
            <person name="Morata J."/>
            <person name="Symeonidi A."/>
            <person name="Hiss M."/>
            <person name="Muchero W."/>
            <person name="Kamisugi Y."/>
            <person name="Saleh O."/>
            <person name="Blanc G."/>
            <person name="Decker E.L."/>
            <person name="van Gessel N."/>
            <person name="Grimwood J."/>
            <person name="Hayes R.D."/>
            <person name="Graham S.W."/>
            <person name="Gunter L.E."/>
            <person name="McDaniel S.F."/>
            <person name="Hoernstein S.N.W."/>
            <person name="Larsson A."/>
            <person name="Li F.W."/>
            <person name="Perroud P.F."/>
            <person name="Phillips J."/>
            <person name="Ranjan P."/>
            <person name="Rokshar D.S."/>
            <person name="Rothfels C.J."/>
            <person name="Schneider L."/>
            <person name="Shu S."/>
            <person name="Stevenson D.W."/>
            <person name="Thummler F."/>
            <person name="Tillich M."/>
            <person name="Villarreal Aguilar J.C."/>
            <person name="Widiez T."/>
            <person name="Wong G.K."/>
            <person name="Wymore A."/>
            <person name="Zhang Y."/>
            <person name="Zimmer A.D."/>
            <person name="Quatrano R.S."/>
            <person name="Mayer K.F.X."/>
            <person name="Goodstein D."/>
            <person name="Casacuberta J.M."/>
            <person name="Vandepoele K."/>
            <person name="Reski R."/>
            <person name="Cuming A.C."/>
            <person name="Tuskan G.A."/>
            <person name="Maumus F."/>
            <person name="Salse J."/>
            <person name="Schmutz J."/>
            <person name="Rensing S.A."/>
        </authorList>
    </citation>
    <scope>NUCLEOTIDE SEQUENCE [LARGE SCALE GENOMIC DNA]</scope>
    <source>
        <strain evidence="1 2">cv. Gransden 2004</strain>
    </source>
</reference>
<sequence>MAVLISVSSTIVPSLVKCSPAGRYSVASFNFSDTLFSRDEILENRLKTWICFTQTQINRSYSAPRYMHDVFKAKYNLHETLLSDGGIKVRKEFGVPSDFFNTLAWRQEYVVNRRSPS</sequence>
<protein>
    <submittedName>
        <fullName evidence="1">Uncharacterized protein</fullName>
    </submittedName>
</protein>
<keyword evidence="2" id="KW-1185">Reference proteome</keyword>
<reference evidence="1" key="3">
    <citation type="submission" date="2020-12" db="UniProtKB">
        <authorList>
            <consortium name="EnsemblPlants"/>
        </authorList>
    </citation>
    <scope>IDENTIFICATION</scope>
</reference>
<dbReference type="AlphaFoldDB" id="A0A7I4B9A4"/>
<dbReference type="Proteomes" id="UP000006727">
    <property type="component" value="Chromosome 16"/>
</dbReference>
<proteinExistence type="predicted"/>
<organism evidence="1 2">
    <name type="scientific">Physcomitrium patens</name>
    <name type="common">Spreading-leaved earth moss</name>
    <name type="synonym">Physcomitrella patens</name>
    <dbReference type="NCBI Taxonomy" id="3218"/>
    <lineage>
        <taxon>Eukaryota</taxon>
        <taxon>Viridiplantae</taxon>
        <taxon>Streptophyta</taxon>
        <taxon>Embryophyta</taxon>
        <taxon>Bryophyta</taxon>
        <taxon>Bryophytina</taxon>
        <taxon>Bryopsida</taxon>
        <taxon>Funariidae</taxon>
        <taxon>Funariales</taxon>
        <taxon>Funariaceae</taxon>
        <taxon>Physcomitrium</taxon>
    </lineage>
</organism>